<evidence type="ECO:0000313" key="1">
    <source>
        <dbReference type="EMBL" id="KAH1098049.1"/>
    </source>
</evidence>
<accession>A0A9D3VXF4</accession>
<comment type="caution">
    <text evidence="1">The sequence shown here is derived from an EMBL/GenBank/DDBJ whole genome shotgun (WGS) entry which is preliminary data.</text>
</comment>
<dbReference type="EMBL" id="JAIQCV010000005">
    <property type="protein sequence ID" value="KAH1098049.1"/>
    <property type="molecule type" value="Genomic_DNA"/>
</dbReference>
<evidence type="ECO:0000313" key="2">
    <source>
        <dbReference type="Proteomes" id="UP000828251"/>
    </source>
</evidence>
<proteinExistence type="predicted"/>
<name>A0A9D3VXF4_9ROSI</name>
<reference evidence="1 2" key="1">
    <citation type="journal article" date="2021" name="Plant Biotechnol. J.">
        <title>Multi-omics assisted identification of the key and species-specific regulatory components of drought-tolerant mechanisms in Gossypium stocksii.</title>
        <authorList>
            <person name="Yu D."/>
            <person name="Ke L."/>
            <person name="Zhang D."/>
            <person name="Wu Y."/>
            <person name="Sun Y."/>
            <person name="Mei J."/>
            <person name="Sun J."/>
            <person name="Sun Y."/>
        </authorList>
    </citation>
    <scope>NUCLEOTIDE SEQUENCE [LARGE SCALE GENOMIC DNA]</scope>
    <source>
        <strain evidence="2">cv. E1</strain>
        <tissue evidence="1">Leaf</tissue>
    </source>
</reference>
<sequence length="102" mass="12200">MSDTSFRSNSFSELYFVHMIKTLKNHGNLFQWFTRKTQCPLYLHIWLYHFLNRSLTIIGIRAVMNFRNVEIVQSSTNLFRENIILQKRFSYSLVIGFTNDSI</sequence>
<protein>
    <submittedName>
        <fullName evidence="1">Uncharacterized protein</fullName>
    </submittedName>
</protein>
<organism evidence="1 2">
    <name type="scientific">Gossypium stocksii</name>
    <dbReference type="NCBI Taxonomy" id="47602"/>
    <lineage>
        <taxon>Eukaryota</taxon>
        <taxon>Viridiplantae</taxon>
        <taxon>Streptophyta</taxon>
        <taxon>Embryophyta</taxon>
        <taxon>Tracheophyta</taxon>
        <taxon>Spermatophyta</taxon>
        <taxon>Magnoliopsida</taxon>
        <taxon>eudicotyledons</taxon>
        <taxon>Gunneridae</taxon>
        <taxon>Pentapetalae</taxon>
        <taxon>rosids</taxon>
        <taxon>malvids</taxon>
        <taxon>Malvales</taxon>
        <taxon>Malvaceae</taxon>
        <taxon>Malvoideae</taxon>
        <taxon>Gossypium</taxon>
    </lineage>
</organism>
<dbReference type="Proteomes" id="UP000828251">
    <property type="component" value="Unassembled WGS sequence"/>
</dbReference>
<gene>
    <name evidence="1" type="ORF">J1N35_014970</name>
</gene>
<dbReference type="AlphaFoldDB" id="A0A9D3VXF4"/>
<keyword evidence="2" id="KW-1185">Reference proteome</keyword>